<dbReference type="InterPro" id="IPR010623">
    <property type="entry name" value="IcmF_C"/>
</dbReference>
<dbReference type="EMBL" id="CACSII010000017">
    <property type="protein sequence ID" value="CAA0114085.1"/>
    <property type="molecule type" value="Genomic_DNA"/>
</dbReference>
<dbReference type="InterPro" id="IPR025743">
    <property type="entry name" value="TssM1_N"/>
</dbReference>
<dbReference type="Proteomes" id="UP000434580">
    <property type="component" value="Unassembled WGS sequence"/>
</dbReference>
<sequence length="1162" mass="133238">MLKKKGFLIGSIIALILSATSGFLVHYLKQPQLLQWAITLPMLLISFLMSGIHTFINRKTKQPPKQTPDDSMDAMNPGEDQAQLIKQDIELIRQLFDHAVHEMRKRQPSSHDSLYRKPWYLMIGTEGSGKSSFLTQNLLDPLFVDDDNRKLSDYLVFWWNEHQVVIEICPRIFDNDGADNPLWQCVSQQLMKYRPRQAINGIIYNTDAGTIVNSEPQKLKMLAQEARQAILELYKYTRLSIPVYVLISQSDSVSDFTHFFEAYEATARDKPMGIRLPQKRPVALDQEQLKAACEKMLKDLATQQMQHLHVARKADEALSIMALPYQLDPMMTQIQQFLATLSVEIHQRKVVWLRGFFLASTFRQGRSNDLLSRRIAHDLGFNVKPSEQHSQLKRSFFSSTWVSSVLLPEAGLAGINRFRNRLYLGLRVLGLMVVVTAISLFSTKMADDWSKFLAFKEDALEAKHSYNEQLAKLSNPDTADFIAPLLGLRELVERARKLDNWSNLVAPDVSHTTEALRESYLHQLQIWLFPKLEHALNRSLRDSLHAADAQREFELMYYYKALYNVKTADYSSLELFLVDALQNQMMINQAQRQDLTVLMDDLLNSKLPNLYPRDEALLRQVSVELQGIPPDRLIYQRLKSLTPWNEIVDIRSQFGTDFDKVFVFTRAFNGYEIPLLFTSAGYSQLDISPDSPLIQELAREYKELLNDNSETTSGQMVALSNRLQTLYFAEYVRYWKNLADNIQVGPIQSDQSLFQALQSLSNTTNNPLVQVLDTLTTNTKLARIGLKSQGEEAKSLINRLEMSSDLEKKTDAAARKKLISDEPAYIVDNAFLQLHQYTASTTDENGKPTPSALNDLIGSIQKTDTTIDLARREKDADKALYDWAKKQVKGQTEGVLDTDIVKQAAPAPVERWVSQMQNILWRYVLSATKDYMNQQWYENVYQVYQASLADLFPLSEKGRGEASYKAFSDFFKPQGTVDKYVASMLEPFVVFQNGRWQVNDIRGQKTPIDPYFLNQLQQVQKIRLLFFGESQKLSLPIHMRAVSMSPDATHFDVTADQALFSYAQGPRIWRNLEWPIDSQSETIKVSFFNNAGLLATQTYSGNWALLRFLFAGEERINAESGNIVTMDYQNNEEAIRLQYRIRDEEQRLTPQLFNALKLPASF</sequence>
<dbReference type="InterPro" id="IPR048677">
    <property type="entry name" value="TssM1_hel"/>
</dbReference>
<keyword evidence="1" id="KW-0812">Transmembrane</keyword>
<feature type="domain" description="Type VI secretion system IcmF C-terminal" evidence="2">
    <location>
        <begin position="1039"/>
        <end position="1140"/>
    </location>
</feature>
<proteinExistence type="predicted"/>
<dbReference type="NCBIfam" id="TIGR03348">
    <property type="entry name" value="VI_IcmF"/>
    <property type="match status" value="1"/>
</dbReference>
<dbReference type="Pfam" id="PF06744">
    <property type="entry name" value="IcmF_C"/>
    <property type="match status" value="1"/>
</dbReference>
<keyword evidence="1" id="KW-1133">Transmembrane helix</keyword>
<organism evidence="6 7">
    <name type="scientific">BD1-7 clade bacterium</name>
    <dbReference type="NCBI Taxonomy" id="2029982"/>
    <lineage>
        <taxon>Bacteria</taxon>
        <taxon>Pseudomonadati</taxon>
        <taxon>Pseudomonadota</taxon>
        <taxon>Gammaproteobacteria</taxon>
        <taxon>Cellvibrionales</taxon>
        <taxon>Spongiibacteraceae</taxon>
        <taxon>BD1-7 clade</taxon>
    </lineage>
</organism>
<dbReference type="OrthoDB" id="9758229at2"/>
<feature type="domain" description="Type VI secretion system component TssM1 N-terminal" evidence="4">
    <location>
        <begin position="179"/>
        <end position="432"/>
    </location>
</feature>
<evidence type="ECO:0008006" key="8">
    <source>
        <dbReference type="Google" id="ProtNLM"/>
    </source>
</evidence>
<feature type="transmembrane region" description="Helical" evidence="1">
    <location>
        <begin position="34"/>
        <end position="56"/>
    </location>
</feature>
<dbReference type="AlphaFoldDB" id="A0A5S9Q9Y5"/>
<dbReference type="InterPro" id="IPR009612">
    <property type="entry name" value="IcmF-rel"/>
</dbReference>
<dbReference type="Pfam" id="PF06761">
    <property type="entry name" value="IcmF-related"/>
    <property type="match status" value="1"/>
</dbReference>
<accession>A0A5S9Q9Y5</accession>
<dbReference type="InterPro" id="IPR053156">
    <property type="entry name" value="T6SS_TssM-like"/>
</dbReference>
<evidence type="ECO:0000259" key="3">
    <source>
        <dbReference type="Pfam" id="PF06761"/>
    </source>
</evidence>
<dbReference type="Pfam" id="PF21070">
    <property type="entry name" value="IcmF_helical"/>
    <property type="match status" value="1"/>
</dbReference>
<feature type="transmembrane region" description="Helical" evidence="1">
    <location>
        <begin position="422"/>
        <end position="441"/>
    </location>
</feature>
<evidence type="ECO:0000259" key="4">
    <source>
        <dbReference type="Pfam" id="PF14331"/>
    </source>
</evidence>
<dbReference type="PANTHER" id="PTHR36153">
    <property type="entry name" value="INNER MEMBRANE PROTEIN-RELATED"/>
    <property type="match status" value="1"/>
</dbReference>
<evidence type="ECO:0000313" key="7">
    <source>
        <dbReference type="Proteomes" id="UP000434580"/>
    </source>
</evidence>
<dbReference type="InterPro" id="IPR017731">
    <property type="entry name" value="TssM1-like"/>
</dbReference>
<protein>
    <recommendedName>
        <fullName evidence="8">IcmF-related N-terminal domain-containing protein</fullName>
    </recommendedName>
</protein>
<name>A0A5S9Q9Y5_9GAMM</name>
<feature type="domain" description="Type VI secretion system component TssM1 helical" evidence="5">
    <location>
        <begin position="930"/>
        <end position="1028"/>
    </location>
</feature>
<reference evidence="6 7" key="1">
    <citation type="submission" date="2019-11" db="EMBL/GenBank/DDBJ databases">
        <authorList>
            <person name="Holert J."/>
        </authorList>
    </citation>
    <scope>NUCLEOTIDE SEQUENCE [LARGE SCALE GENOMIC DNA]</scope>
    <source>
        <strain evidence="6">BC5_2</strain>
    </source>
</reference>
<evidence type="ECO:0000256" key="1">
    <source>
        <dbReference type="SAM" id="Phobius"/>
    </source>
</evidence>
<keyword evidence="1" id="KW-0472">Membrane</keyword>
<feature type="domain" description="IcmF-related" evidence="3">
    <location>
        <begin position="513"/>
        <end position="779"/>
    </location>
</feature>
<evidence type="ECO:0000259" key="5">
    <source>
        <dbReference type="Pfam" id="PF21070"/>
    </source>
</evidence>
<dbReference type="PANTHER" id="PTHR36153:SF1">
    <property type="entry name" value="TYPE VI SECRETION SYSTEM COMPONENT TSSM1"/>
    <property type="match status" value="1"/>
</dbReference>
<evidence type="ECO:0000259" key="2">
    <source>
        <dbReference type="Pfam" id="PF06744"/>
    </source>
</evidence>
<evidence type="ECO:0000313" key="6">
    <source>
        <dbReference type="EMBL" id="CAA0114085.1"/>
    </source>
</evidence>
<feature type="transmembrane region" description="Helical" evidence="1">
    <location>
        <begin position="7"/>
        <end position="28"/>
    </location>
</feature>
<gene>
    <name evidence="6" type="ORF">DPBNPPHM_01785</name>
</gene>
<dbReference type="Pfam" id="PF14331">
    <property type="entry name" value="IcmF-related_N"/>
    <property type="match status" value="1"/>
</dbReference>